<feature type="region of interest" description="Disordered" evidence="2">
    <location>
        <begin position="342"/>
        <end position="363"/>
    </location>
</feature>
<evidence type="ECO:0000256" key="1">
    <source>
        <dbReference type="SAM" id="Coils"/>
    </source>
</evidence>
<evidence type="ECO:0000313" key="4">
    <source>
        <dbReference type="Proteomes" id="UP000789759"/>
    </source>
</evidence>
<gene>
    <name evidence="3" type="ORF">CPELLU_LOCUS7600</name>
</gene>
<name>A0A9N9CUC2_9GLOM</name>
<accession>A0A9N9CUC2</accession>
<evidence type="ECO:0000256" key="2">
    <source>
        <dbReference type="SAM" id="MobiDB-lite"/>
    </source>
</evidence>
<reference evidence="3" key="1">
    <citation type="submission" date="2021-06" db="EMBL/GenBank/DDBJ databases">
        <authorList>
            <person name="Kallberg Y."/>
            <person name="Tangrot J."/>
            <person name="Rosling A."/>
        </authorList>
    </citation>
    <scope>NUCLEOTIDE SEQUENCE</scope>
    <source>
        <strain evidence="3">FL966</strain>
    </source>
</reference>
<comment type="caution">
    <text evidence="3">The sequence shown here is derived from an EMBL/GenBank/DDBJ whole genome shotgun (WGS) entry which is preliminary data.</text>
</comment>
<keyword evidence="1" id="KW-0175">Coiled coil</keyword>
<organism evidence="3 4">
    <name type="scientific">Cetraspora pellucida</name>
    <dbReference type="NCBI Taxonomy" id="1433469"/>
    <lineage>
        <taxon>Eukaryota</taxon>
        <taxon>Fungi</taxon>
        <taxon>Fungi incertae sedis</taxon>
        <taxon>Mucoromycota</taxon>
        <taxon>Glomeromycotina</taxon>
        <taxon>Glomeromycetes</taxon>
        <taxon>Diversisporales</taxon>
        <taxon>Gigasporaceae</taxon>
        <taxon>Cetraspora</taxon>
    </lineage>
</organism>
<dbReference type="EMBL" id="CAJVQA010005151">
    <property type="protein sequence ID" value="CAG8614242.1"/>
    <property type="molecule type" value="Genomic_DNA"/>
</dbReference>
<protein>
    <submittedName>
        <fullName evidence="3">9300_t:CDS:1</fullName>
    </submittedName>
</protein>
<dbReference type="AlphaFoldDB" id="A0A9N9CUC2"/>
<dbReference type="Proteomes" id="UP000789759">
    <property type="component" value="Unassembled WGS sequence"/>
</dbReference>
<dbReference type="OrthoDB" id="2439318at2759"/>
<proteinExistence type="predicted"/>
<keyword evidence="4" id="KW-1185">Reference proteome</keyword>
<feature type="region of interest" description="Disordered" evidence="2">
    <location>
        <begin position="499"/>
        <end position="527"/>
    </location>
</feature>
<evidence type="ECO:0000313" key="3">
    <source>
        <dbReference type="EMBL" id="CAG8614242.1"/>
    </source>
</evidence>
<sequence length="527" mass="59740">MDQKIIETSLRHVKNNSLPNHPSPQTVLSEHEEQQLVGYYKNIQKLGFGLTRTGLNYCVMSIVNADNRSYPFKNNHPDLSFHVSQALSEAYAQKANSIIVKDHFDKFQKIIQENSLTAKRIWNINETEFVISPKVQKVLATKGFCQVHKVAHSNFHKHISVAPMISAASGYIPSLLIYKGIRAIPDLLNGASVGTVMGFTDLGYMHESLFQMYIEHFINSIPPSWSILLILDEHKSHPSELPFAKLKAKYDKGCDKLHSETSKLVTKYTFAKMLRPVFIKTYTSKAITNAYRVTGIWPFNPNAINPDCFSPSLSTKRIINSSSFARVEKINNLSSFAQVEQEPSAQLEQEPSTQVEQEPSTQVEQELSAQVEQELSLPNTISFSQLNNHSNILFHSNNSAWVSIVSINELLAEINSLKKENKTIKRSYQSTQEKLKTFKNSGTCLLKMSLKYPSSRVPIQVKSESVQPKKRKNFLFARLLTNEESLQQLKEMNESAKKKLENVKQKKKVAAQKQANQEAKKAQKKLN</sequence>
<feature type="coiled-coil region" evidence="1">
    <location>
        <begin position="407"/>
        <end position="434"/>
    </location>
</feature>